<keyword evidence="1" id="KW-0560">Oxidoreductase</keyword>
<organism evidence="3 4">
    <name type="scientific">Mycena albidolilacea</name>
    <dbReference type="NCBI Taxonomy" id="1033008"/>
    <lineage>
        <taxon>Eukaryota</taxon>
        <taxon>Fungi</taxon>
        <taxon>Dikarya</taxon>
        <taxon>Basidiomycota</taxon>
        <taxon>Agaricomycotina</taxon>
        <taxon>Agaricomycetes</taxon>
        <taxon>Agaricomycetidae</taxon>
        <taxon>Agaricales</taxon>
        <taxon>Marasmiineae</taxon>
        <taxon>Mycenaceae</taxon>
        <taxon>Mycena</taxon>
    </lineage>
</organism>
<dbReference type="InterPro" id="IPR041694">
    <property type="entry name" value="ADH_N_2"/>
</dbReference>
<dbReference type="Gene3D" id="3.40.50.720">
    <property type="entry name" value="NAD(P)-binding Rossmann-like Domain"/>
    <property type="match status" value="1"/>
</dbReference>
<dbReference type="PANTHER" id="PTHR43205:SF7">
    <property type="entry name" value="PROSTAGLANDIN REDUCTASE 1"/>
    <property type="match status" value="1"/>
</dbReference>
<evidence type="ECO:0000313" key="3">
    <source>
        <dbReference type="EMBL" id="KAJ7354160.1"/>
    </source>
</evidence>
<dbReference type="SUPFAM" id="SSF50129">
    <property type="entry name" value="GroES-like"/>
    <property type="match status" value="1"/>
</dbReference>
<dbReference type="Pfam" id="PF00107">
    <property type="entry name" value="ADH_zinc_N"/>
    <property type="match status" value="1"/>
</dbReference>
<accession>A0AAD7ABB9</accession>
<dbReference type="CDD" id="cd05288">
    <property type="entry name" value="PGDH"/>
    <property type="match status" value="1"/>
</dbReference>
<dbReference type="InterPro" id="IPR011032">
    <property type="entry name" value="GroES-like_sf"/>
</dbReference>
<keyword evidence="4" id="KW-1185">Reference proteome</keyword>
<dbReference type="InterPro" id="IPR020843">
    <property type="entry name" value="ER"/>
</dbReference>
<sequence>MAPITNARVLFKSYPEGYPIPGETTVYDTTQTIDLETVPLNGGFLVKTLVLSVDPYFRGRMRESKTSSYIGGFEIGAPLDGFGIGVVLRSENSKVAVGKHVYGPKTLHQEYTVYPELGHAAIIEKHPDLPWTVYVGALGMPGQTAFVGWKEYSDAKPGQVAFVTTGAGGVGAIVVQLAKAAGLKVISSAGSDEKVEFMKSIGADVPFNYKTTDTRAVLEKEGPIDVYWDNVGGEILDAAIEFAAQNGRLIECGSISGYNTGQTPIKNISMVVGKCLHMHGFLVWPLLPKYYEEFYATMPGKIASGEFKYVEEVTKGLDKVGDVILAVQNGTSKAKAVVVVAEE</sequence>
<proteinExistence type="predicted"/>
<name>A0AAD7ABB9_9AGAR</name>
<dbReference type="SUPFAM" id="SSF51735">
    <property type="entry name" value="NAD(P)-binding Rossmann-fold domains"/>
    <property type="match status" value="1"/>
</dbReference>
<comment type="caution">
    <text evidence="3">The sequence shown here is derived from an EMBL/GenBank/DDBJ whole genome shotgun (WGS) entry which is preliminary data.</text>
</comment>
<feature type="domain" description="Enoyl reductase (ER)" evidence="2">
    <location>
        <begin position="25"/>
        <end position="338"/>
    </location>
</feature>
<dbReference type="Gene3D" id="3.90.180.10">
    <property type="entry name" value="Medium-chain alcohol dehydrogenases, catalytic domain"/>
    <property type="match status" value="1"/>
</dbReference>
<evidence type="ECO:0000259" key="2">
    <source>
        <dbReference type="SMART" id="SM00829"/>
    </source>
</evidence>
<dbReference type="SMART" id="SM00829">
    <property type="entry name" value="PKS_ER"/>
    <property type="match status" value="1"/>
</dbReference>
<evidence type="ECO:0000313" key="4">
    <source>
        <dbReference type="Proteomes" id="UP001218218"/>
    </source>
</evidence>
<dbReference type="GO" id="GO:0016628">
    <property type="term" value="F:oxidoreductase activity, acting on the CH-CH group of donors, NAD or NADP as acceptor"/>
    <property type="evidence" value="ECO:0007669"/>
    <property type="project" value="InterPro"/>
</dbReference>
<reference evidence="3" key="1">
    <citation type="submission" date="2023-03" db="EMBL/GenBank/DDBJ databases">
        <title>Massive genome expansion in bonnet fungi (Mycena s.s.) driven by repeated elements and novel gene families across ecological guilds.</title>
        <authorList>
            <consortium name="Lawrence Berkeley National Laboratory"/>
            <person name="Harder C.B."/>
            <person name="Miyauchi S."/>
            <person name="Viragh M."/>
            <person name="Kuo A."/>
            <person name="Thoen E."/>
            <person name="Andreopoulos B."/>
            <person name="Lu D."/>
            <person name="Skrede I."/>
            <person name="Drula E."/>
            <person name="Henrissat B."/>
            <person name="Morin E."/>
            <person name="Kohler A."/>
            <person name="Barry K."/>
            <person name="LaButti K."/>
            <person name="Morin E."/>
            <person name="Salamov A."/>
            <person name="Lipzen A."/>
            <person name="Mereny Z."/>
            <person name="Hegedus B."/>
            <person name="Baldrian P."/>
            <person name="Stursova M."/>
            <person name="Weitz H."/>
            <person name="Taylor A."/>
            <person name="Grigoriev I.V."/>
            <person name="Nagy L.G."/>
            <person name="Martin F."/>
            <person name="Kauserud H."/>
        </authorList>
    </citation>
    <scope>NUCLEOTIDE SEQUENCE</scope>
    <source>
        <strain evidence="3">CBHHK002</strain>
    </source>
</reference>
<dbReference type="InterPro" id="IPR036291">
    <property type="entry name" value="NAD(P)-bd_dom_sf"/>
</dbReference>
<dbReference type="Pfam" id="PF16884">
    <property type="entry name" value="ADH_N_2"/>
    <property type="match status" value="1"/>
</dbReference>
<dbReference type="InterPro" id="IPR045010">
    <property type="entry name" value="MDR_fam"/>
</dbReference>
<dbReference type="PANTHER" id="PTHR43205">
    <property type="entry name" value="PROSTAGLANDIN REDUCTASE"/>
    <property type="match status" value="1"/>
</dbReference>
<dbReference type="AlphaFoldDB" id="A0AAD7ABB9"/>
<protein>
    <recommendedName>
        <fullName evidence="2">Enoyl reductase (ER) domain-containing protein</fullName>
    </recommendedName>
</protein>
<dbReference type="InterPro" id="IPR013149">
    <property type="entry name" value="ADH-like_C"/>
</dbReference>
<dbReference type="EMBL" id="JARIHO010000010">
    <property type="protein sequence ID" value="KAJ7354160.1"/>
    <property type="molecule type" value="Genomic_DNA"/>
</dbReference>
<evidence type="ECO:0000256" key="1">
    <source>
        <dbReference type="ARBA" id="ARBA00023002"/>
    </source>
</evidence>
<gene>
    <name evidence="3" type="ORF">DFH08DRAFT_854319</name>
</gene>
<dbReference type="Proteomes" id="UP001218218">
    <property type="component" value="Unassembled WGS sequence"/>
</dbReference>